<evidence type="ECO:0000313" key="2">
    <source>
        <dbReference type="Proteomes" id="UP001482620"/>
    </source>
</evidence>
<keyword evidence="2" id="KW-1185">Reference proteome</keyword>
<dbReference type="Proteomes" id="UP001482620">
    <property type="component" value="Unassembled WGS sequence"/>
</dbReference>
<gene>
    <name evidence="1" type="ORF">ILYODFUR_018279</name>
</gene>
<dbReference type="EMBL" id="JAHRIQ010036522">
    <property type="protein sequence ID" value="MEQ2233090.1"/>
    <property type="molecule type" value="Genomic_DNA"/>
</dbReference>
<comment type="caution">
    <text evidence="1">The sequence shown here is derived from an EMBL/GenBank/DDBJ whole genome shotgun (WGS) entry which is preliminary data.</text>
</comment>
<proteinExistence type="predicted"/>
<evidence type="ECO:0000313" key="1">
    <source>
        <dbReference type="EMBL" id="MEQ2233090.1"/>
    </source>
</evidence>
<sequence length="59" mass="6873">VSNDSNFLPPTLKTDAVANKKKRSTAENCKFNKAMIQRLWSKFPPSQSRKKGFLLFFYF</sequence>
<name>A0ABV0TL59_9TELE</name>
<accession>A0ABV0TL59</accession>
<protein>
    <submittedName>
        <fullName evidence="1">Uncharacterized protein</fullName>
    </submittedName>
</protein>
<organism evidence="1 2">
    <name type="scientific">Ilyodon furcidens</name>
    <name type="common">goldbreast splitfin</name>
    <dbReference type="NCBI Taxonomy" id="33524"/>
    <lineage>
        <taxon>Eukaryota</taxon>
        <taxon>Metazoa</taxon>
        <taxon>Chordata</taxon>
        <taxon>Craniata</taxon>
        <taxon>Vertebrata</taxon>
        <taxon>Euteleostomi</taxon>
        <taxon>Actinopterygii</taxon>
        <taxon>Neopterygii</taxon>
        <taxon>Teleostei</taxon>
        <taxon>Neoteleostei</taxon>
        <taxon>Acanthomorphata</taxon>
        <taxon>Ovalentaria</taxon>
        <taxon>Atherinomorphae</taxon>
        <taxon>Cyprinodontiformes</taxon>
        <taxon>Goodeidae</taxon>
        <taxon>Ilyodon</taxon>
    </lineage>
</organism>
<feature type="non-terminal residue" evidence="1">
    <location>
        <position position="1"/>
    </location>
</feature>
<reference evidence="1 2" key="1">
    <citation type="submission" date="2021-06" db="EMBL/GenBank/DDBJ databases">
        <authorList>
            <person name="Palmer J.M."/>
        </authorList>
    </citation>
    <scope>NUCLEOTIDE SEQUENCE [LARGE SCALE GENOMIC DNA]</scope>
    <source>
        <strain evidence="2">if_2019</strain>
        <tissue evidence="1">Muscle</tissue>
    </source>
</reference>